<keyword evidence="2" id="KW-1185">Reference proteome</keyword>
<dbReference type="Proteomes" id="UP001529510">
    <property type="component" value="Unassembled WGS sequence"/>
</dbReference>
<dbReference type="AlphaFoldDB" id="A0ABD0R3H7"/>
<feature type="non-terminal residue" evidence="1">
    <location>
        <position position="94"/>
    </location>
</feature>
<organism evidence="1 2">
    <name type="scientific">Cirrhinus mrigala</name>
    <name type="common">Mrigala</name>
    <dbReference type="NCBI Taxonomy" id="683832"/>
    <lineage>
        <taxon>Eukaryota</taxon>
        <taxon>Metazoa</taxon>
        <taxon>Chordata</taxon>
        <taxon>Craniata</taxon>
        <taxon>Vertebrata</taxon>
        <taxon>Euteleostomi</taxon>
        <taxon>Actinopterygii</taxon>
        <taxon>Neopterygii</taxon>
        <taxon>Teleostei</taxon>
        <taxon>Ostariophysi</taxon>
        <taxon>Cypriniformes</taxon>
        <taxon>Cyprinidae</taxon>
        <taxon>Labeoninae</taxon>
        <taxon>Labeonini</taxon>
        <taxon>Cirrhinus</taxon>
    </lineage>
</organism>
<evidence type="ECO:0000313" key="2">
    <source>
        <dbReference type="Proteomes" id="UP001529510"/>
    </source>
</evidence>
<accession>A0ABD0R3H7</accession>
<reference evidence="1 2" key="1">
    <citation type="submission" date="2024-05" db="EMBL/GenBank/DDBJ databases">
        <title>Genome sequencing and assembly of Indian major carp, Cirrhinus mrigala (Hamilton, 1822).</title>
        <authorList>
            <person name="Mohindra V."/>
            <person name="Chowdhury L.M."/>
            <person name="Lal K."/>
            <person name="Jena J.K."/>
        </authorList>
    </citation>
    <scope>NUCLEOTIDE SEQUENCE [LARGE SCALE GENOMIC DNA]</scope>
    <source>
        <strain evidence="1">CM1030</strain>
        <tissue evidence="1">Blood</tissue>
    </source>
</reference>
<evidence type="ECO:0000313" key="1">
    <source>
        <dbReference type="EMBL" id="KAL0193049.1"/>
    </source>
</evidence>
<feature type="non-terminal residue" evidence="1">
    <location>
        <position position="1"/>
    </location>
</feature>
<dbReference type="EMBL" id="JAMKFB020000005">
    <property type="protein sequence ID" value="KAL0193049.1"/>
    <property type="molecule type" value="Genomic_DNA"/>
</dbReference>
<sequence length="94" mass="9916">SAAGCWGGIHPPHYRCQLYCASSTCGGTHGGGSLRPYSRHGCCCQACTSRCSSSSYCRSLWRIPANTCCHGLRVCTETAGSTATTTSCYLTKLP</sequence>
<gene>
    <name evidence="1" type="ORF">M9458_011345</name>
</gene>
<protein>
    <submittedName>
        <fullName evidence="1">Uncharacterized protein</fullName>
    </submittedName>
</protein>
<proteinExistence type="predicted"/>
<comment type="caution">
    <text evidence="1">The sequence shown here is derived from an EMBL/GenBank/DDBJ whole genome shotgun (WGS) entry which is preliminary data.</text>
</comment>
<name>A0ABD0R3H7_CIRMR</name>